<organism evidence="7 8">
    <name type="scientific">Heterobasidion irregulare (strain TC 32-1)</name>
    <dbReference type="NCBI Taxonomy" id="747525"/>
    <lineage>
        <taxon>Eukaryota</taxon>
        <taxon>Fungi</taxon>
        <taxon>Dikarya</taxon>
        <taxon>Basidiomycota</taxon>
        <taxon>Agaricomycotina</taxon>
        <taxon>Agaricomycetes</taxon>
        <taxon>Russulales</taxon>
        <taxon>Bondarzewiaceae</taxon>
        <taxon>Heterobasidion</taxon>
        <taxon>Heterobasidion annosum species complex</taxon>
    </lineage>
</organism>
<protein>
    <recommendedName>
        <fullName evidence="4">Kinesin-like protein</fullName>
    </recommendedName>
</protein>
<dbReference type="GO" id="GO:0005524">
    <property type="term" value="F:ATP binding"/>
    <property type="evidence" value="ECO:0007669"/>
    <property type="project" value="UniProtKB-UniRule"/>
</dbReference>
<feature type="region of interest" description="Disordered" evidence="5">
    <location>
        <begin position="566"/>
        <end position="585"/>
    </location>
</feature>
<gene>
    <name evidence="7" type="ORF">HETIRDRAFT_235818</name>
</gene>
<dbReference type="PROSITE" id="PS00411">
    <property type="entry name" value="KINESIN_MOTOR_1"/>
    <property type="match status" value="1"/>
</dbReference>
<comment type="similarity">
    <text evidence="3 4">Belongs to the TRAFAC class myosin-kinesin ATPase superfamily. Kinesin family.</text>
</comment>
<dbReference type="GO" id="GO:0003777">
    <property type="term" value="F:microtubule motor activity"/>
    <property type="evidence" value="ECO:0007669"/>
    <property type="project" value="InterPro"/>
</dbReference>
<evidence type="ECO:0000256" key="5">
    <source>
        <dbReference type="SAM" id="MobiDB-lite"/>
    </source>
</evidence>
<dbReference type="SUPFAM" id="SSF52540">
    <property type="entry name" value="P-loop containing nucleoside triphosphate hydrolases"/>
    <property type="match status" value="1"/>
</dbReference>
<keyword evidence="8" id="KW-1185">Reference proteome</keyword>
<dbReference type="HOGENOM" id="CLU_001485_34_0_1"/>
<dbReference type="Pfam" id="PF00225">
    <property type="entry name" value="Kinesin"/>
    <property type="match status" value="1"/>
</dbReference>
<dbReference type="InterPro" id="IPR027417">
    <property type="entry name" value="P-loop_NTPase"/>
</dbReference>
<dbReference type="eggNOG" id="KOG0242">
    <property type="taxonomic scope" value="Eukaryota"/>
</dbReference>
<keyword evidence="3 4" id="KW-0505">Motor protein</keyword>
<evidence type="ECO:0000256" key="1">
    <source>
        <dbReference type="ARBA" id="ARBA00022741"/>
    </source>
</evidence>
<evidence type="ECO:0000259" key="6">
    <source>
        <dbReference type="PROSITE" id="PS50067"/>
    </source>
</evidence>
<dbReference type="GeneID" id="20668756"/>
<reference evidence="7 8" key="1">
    <citation type="journal article" date="2012" name="New Phytol.">
        <title>Insight into trade-off between wood decay and parasitism from the genome of a fungal forest pathogen.</title>
        <authorList>
            <person name="Olson A."/>
            <person name="Aerts A."/>
            <person name="Asiegbu F."/>
            <person name="Belbahri L."/>
            <person name="Bouzid O."/>
            <person name="Broberg A."/>
            <person name="Canback B."/>
            <person name="Coutinho P.M."/>
            <person name="Cullen D."/>
            <person name="Dalman K."/>
            <person name="Deflorio G."/>
            <person name="van Diepen L.T."/>
            <person name="Dunand C."/>
            <person name="Duplessis S."/>
            <person name="Durling M."/>
            <person name="Gonthier P."/>
            <person name="Grimwood J."/>
            <person name="Fossdal C.G."/>
            <person name="Hansson D."/>
            <person name="Henrissat B."/>
            <person name="Hietala A."/>
            <person name="Himmelstrand K."/>
            <person name="Hoffmeister D."/>
            <person name="Hogberg N."/>
            <person name="James T.Y."/>
            <person name="Karlsson M."/>
            <person name="Kohler A."/>
            <person name="Kues U."/>
            <person name="Lee Y.H."/>
            <person name="Lin Y.C."/>
            <person name="Lind M."/>
            <person name="Lindquist E."/>
            <person name="Lombard V."/>
            <person name="Lucas S."/>
            <person name="Lunden K."/>
            <person name="Morin E."/>
            <person name="Murat C."/>
            <person name="Park J."/>
            <person name="Raffaello T."/>
            <person name="Rouze P."/>
            <person name="Salamov A."/>
            <person name="Schmutz J."/>
            <person name="Solheim H."/>
            <person name="Stahlberg J."/>
            <person name="Velez H."/>
            <person name="de Vries R.P."/>
            <person name="Wiebenga A."/>
            <person name="Woodward S."/>
            <person name="Yakovlev I."/>
            <person name="Garbelotto M."/>
            <person name="Martin F."/>
            <person name="Grigoriev I.V."/>
            <person name="Stenlid J."/>
        </authorList>
    </citation>
    <scope>NUCLEOTIDE SEQUENCE [LARGE SCALE GENOMIC DNA]</scope>
    <source>
        <strain evidence="7 8">TC 32-1</strain>
    </source>
</reference>
<dbReference type="PROSITE" id="PS50067">
    <property type="entry name" value="KINESIN_MOTOR_2"/>
    <property type="match status" value="1"/>
</dbReference>
<feature type="binding site" evidence="3">
    <location>
        <begin position="221"/>
        <end position="228"/>
    </location>
    <ligand>
        <name>ATP</name>
        <dbReference type="ChEBI" id="CHEBI:30616"/>
    </ligand>
</feature>
<dbReference type="CDD" id="cd22249">
    <property type="entry name" value="UDM1_RNF168_RNF169-like"/>
    <property type="match status" value="1"/>
</dbReference>
<keyword evidence="2 3" id="KW-0067">ATP-binding</keyword>
<sequence length="729" mass="81717">SSSSSSRIARTIPTPKRPISSLGVSDENRQSRATAPNPTKKYKSALSSEARSRTTTTKLKPPPLPSLPGTPTKRGDGSRARTPTTPRRGAESPMFDIRSEMDVSRVDPEEVLVDFQNVEPGDVSGEIDEEMLRQYGREDKVLVSIRIRPSNSPTAWDMSGSDTKSIKLLPQYHKNAGTSPSEFYFDEILTGSENKPVYNAVARSHVWAAMDGFNSVVFAYGQTASGKTFTLSGDDEQPGIIPRAMKDVFAYIRRTSSREYLLRCSYIEIYNETIHDLLAPPSSSVSQNVQIQGTGNNVWLSPLREEVVTSLKGVHEVLQRGWGNRRTASTDWNERSSRSHSVFRVVIESRVRSEDGTSGRQTPGFGMRPPTPGGPRLQAIGERSVQTSVLSLIDLAGSEKATTDKDRTREGKYINTSLLTLGTVISTLADNSAKSKSDHVPYRNSKLTRMLQPTLSGNARISVICTINPDTNAVAESNSTLLFAQRIKKVQLNAQRKEVVDTDALLERYRQEIEELRKRLAEKEKEKDAPTKSRRLSAREQMDESKAMKDLNSRIRQLTNLILTSQTVDANRGDESRPSSPAKVDFDMSPYQLQQELLSARREIETQSNQILSLEAALLSRPELPPDAPESEKDKLMVEQAKTIRELEFVIKGYEENLGEPLRAVREDVENEWIAKVESERKLRLEKEAWSEELVRQLEKEKKMRMQLEEERRALAAFVTKFDSLTSGL</sequence>
<dbReference type="RefSeq" id="XP_009546086.1">
    <property type="nucleotide sequence ID" value="XM_009547791.1"/>
</dbReference>
<keyword evidence="1 3" id="KW-0547">Nucleotide-binding</keyword>
<keyword evidence="4" id="KW-0493">Microtubule</keyword>
<dbReference type="PANTHER" id="PTHR47968:SF33">
    <property type="entry name" value="KINESIN-LIKE PROTEIN KIN-7C, MITOCHONDRIAL ISOFORM X1"/>
    <property type="match status" value="1"/>
</dbReference>
<evidence type="ECO:0000313" key="7">
    <source>
        <dbReference type="EMBL" id="ETW81440.1"/>
    </source>
</evidence>
<dbReference type="PANTHER" id="PTHR47968">
    <property type="entry name" value="CENTROMERE PROTEIN E"/>
    <property type="match status" value="1"/>
</dbReference>
<feature type="non-terminal residue" evidence="7">
    <location>
        <position position="1"/>
    </location>
</feature>
<dbReference type="InterPro" id="IPR027640">
    <property type="entry name" value="Kinesin-like_fam"/>
</dbReference>
<dbReference type="AlphaFoldDB" id="W4K7W0"/>
<dbReference type="InterPro" id="IPR036961">
    <property type="entry name" value="Kinesin_motor_dom_sf"/>
</dbReference>
<dbReference type="InterPro" id="IPR019821">
    <property type="entry name" value="Kinesin_motor_CS"/>
</dbReference>
<feature type="region of interest" description="Disordered" evidence="5">
    <location>
        <begin position="1"/>
        <end position="95"/>
    </location>
</feature>
<dbReference type="EMBL" id="KI925458">
    <property type="protein sequence ID" value="ETW81440.1"/>
    <property type="molecule type" value="Genomic_DNA"/>
</dbReference>
<evidence type="ECO:0000256" key="4">
    <source>
        <dbReference type="RuleBase" id="RU000394"/>
    </source>
</evidence>
<dbReference type="OrthoDB" id="3176171at2759"/>
<dbReference type="GO" id="GO:0007018">
    <property type="term" value="P:microtubule-based movement"/>
    <property type="evidence" value="ECO:0007669"/>
    <property type="project" value="InterPro"/>
</dbReference>
<dbReference type="InParanoid" id="W4K7W0"/>
<dbReference type="FunCoup" id="W4K7W0">
    <property type="interactions" value="50"/>
</dbReference>
<accession>W4K7W0</accession>
<dbReference type="Proteomes" id="UP000030671">
    <property type="component" value="Unassembled WGS sequence"/>
</dbReference>
<evidence type="ECO:0000256" key="2">
    <source>
        <dbReference type="ARBA" id="ARBA00022840"/>
    </source>
</evidence>
<evidence type="ECO:0000313" key="8">
    <source>
        <dbReference type="Proteomes" id="UP000030671"/>
    </source>
</evidence>
<dbReference type="Gene3D" id="3.40.850.10">
    <property type="entry name" value="Kinesin motor domain"/>
    <property type="match status" value="1"/>
</dbReference>
<feature type="domain" description="Kinesin motor" evidence="6">
    <location>
        <begin position="140"/>
        <end position="490"/>
    </location>
</feature>
<evidence type="ECO:0000256" key="3">
    <source>
        <dbReference type="PROSITE-ProRule" id="PRU00283"/>
    </source>
</evidence>
<dbReference type="GO" id="GO:0005874">
    <property type="term" value="C:microtubule"/>
    <property type="evidence" value="ECO:0007669"/>
    <property type="project" value="UniProtKB-KW"/>
</dbReference>
<dbReference type="InterPro" id="IPR001752">
    <property type="entry name" value="Kinesin_motor_dom"/>
</dbReference>
<feature type="region of interest" description="Disordered" evidence="5">
    <location>
        <begin position="522"/>
        <end position="550"/>
    </location>
</feature>
<dbReference type="PRINTS" id="PR00380">
    <property type="entry name" value="KINESINHEAVY"/>
</dbReference>
<name>W4K7W0_HETIT</name>
<dbReference type="KEGG" id="hir:HETIRDRAFT_235818"/>
<dbReference type="STRING" id="747525.W4K7W0"/>
<proteinExistence type="inferred from homology"/>
<dbReference type="SMART" id="SM00129">
    <property type="entry name" value="KISc"/>
    <property type="match status" value="1"/>
</dbReference>
<dbReference type="GO" id="GO:0008017">
    <property type="term" value="F:microtubule binding"/>
    <property type="evidence" value="ECO:0007669"/>
    <property type="project" value="InterPro"/>
</dbReference>
<feature type="non-terminal residue" evidence="7">
    <location>
        <position position="729"/>
    </location>
</feature>
<feature type="region of interest" description="Disordered" evidence="5">
    <location>
        <begin position="352"/>
        <end position="373"/>
    </location>
</feature>